<feature type="compositionally biased region" description="Low complexity" evidence="5">
    <location>
        <begin position="667"/>
        <end position="689"/>
    </location>
</feature>
<feature type="compositionally biased region" description="Polar residues" evidence="5">
    <location>
        <begin position="310"/>
        <end position="319"/>
    </location>
</feature>
<evidence type="ECO:0000256" key="5">
    <source>
        <dbReference type="SAM" id="MobiDB-lite"/>
    </source>
</evidence>
<dbReference type="InterPro" id="IPR018957">
    <property type="entry name" value="Znf_C3HC4_RING-type"/>
</dbReference>
<keyword evidence="2 4" id="KW-0863">Zinc-finger</keyword>
<evidence type="ECO:0000259" key="6">
    <source>
        <dbReference type="PROSITE" id="PS50089"/>
    </source>
</evidence>
<evidence type="ECO:0000256" key="3">
    <source>
        <dbReference type="ARBA" id="ARBA00022833"/>
    </source>
</evidence>
<reference evidence="7 8" key="1">
    <citation type="submission" date="2024-08" db="EMBL/GenBank/DDBJ databases">
        <authorList>
            <person name="Cucini C."/>
            <person name="Frati F."/>
        </authorList>
    </citation>
    <scope>NUCLEOTIDE SEQUENCE [LARGE SCALE GENOMIC DNA]</scope>
</reference>
<dbReference type="InterPro" id="IPR013083">
    <property type="entry name" value="Znf_RING/FYVE/PHD"/>
</dbReference>
<evidence type="ECO:0000256" key="1">
    <source>
        <dbReference type="ARBA" id="ARBA00022723"/>
    </source>
</evidence>
<feature type="region of interest" description="Disordered" evidence="5">
    <location>
        <begin position="519"/>
        <end position="715"/>
    </location>
</feature>
<feature type="region of interest" description="Disordered" evidence="5">
    <location>
        <begin position="304"/>
        <end position="365"/>
    </location>
</feature>
<evidence type="ECO:0000256" key="2">
    <source>
        <dbReference type="ARBA" id="ARBA00022771"/>
    </source>
</evidence>
<dbReference type="PANTHER" id="PTHR46016">
    <property type="entry name" value="ZINC FINGER, RING/FYVE/PHD-TYPE"/>
    <property type="match status" value="1"/>
</dbReference>
<feature type="compositionally biased region" description="Low complexity" evidence="5">
    <location>
        <begin position="82"/>
        <end position="94"/>
    </location>
</feature>
<evidence type="ECO:0000313" key="8">
    <source>
        <dbReference type="Proteomes" id="UP001642540"/>
    </source>
</evidence>
<feature type="compositionally biased region" description="Polar residues" evidence="5">
    <location>
        <begin position="599"/>
        <end position="611"/>
    </location>
</feature>
<gene>
    <name evidence="7" type="ORF">ODALV1_LOCUS12396</name>
</gene>
<dbReference type="PROSITE" id="PS50089">
    <property type="entry name" value="ZF_RING_2"/>
    <property type="match status" value="1"/>
</dbReference>
<evidence type="ECO:0000256" key="4">
    <source>
        <dbReference type="PROSITE-ProRule" id="PRU00175"/>
    </source>
</evidence>
<organism evidence="7 8">
    <name type="scientific">Orchesella dallaii</name>
    <dbReference type="NCBI Taxonomy" id="48710"/>
    <lineage>
        <taxon>Eukaryota</taxon>
        <taxon>Metazoa</taxon>
        <taxon>Ecdysozoa</taxon>
        <taxon>Arthropoda</taxon>
        <taxon>Hexapoda</taxon>
        <taxon>Collembola</taxon>
        <taxon>Entomobryomorpha</taxon>
        <taxon>Entomobryoidea</taxon>
        <taxon>Orchesellidae</taxon>
        <taxon>Orchesellinae</taxon>
        <taxon>Orchesella</taxon>
    </lineage>
</organism>
<comment type="caution">
    <text evidence="7">The sequence shown here is derived from an EMBL/GenBank/DDBJ whole genome shotgun (WGS) entry which is preliminary data.</text>
</comment>
<proteinExistence type="predicted"/>
<feature type="compositionally biased region" description="Polar residues" evidence="5">
    <location>
        <begin position="327"/>
        <end position="345"/>
    </location>
</feature>
<feature type="region of interest" description="Disordered" evidence="5">
    <location>
        <begin position="82"/>
        <end position="103"/>
    </location>
</feature>
<dbReference type="InterPro" id="IPR051438">
    <property type="entry name" value="RNF_E3_ubiq-protein_ligase"/>
</dbReference>
<accession>A0ABP1QMM8</accession>
<dbReference type="PANTHER" id="PTHR46016:SF1">
    <property type="entry name" value="RING-TYPE DOMAIN-CONTAINING PROTEIN"/>
    <property type="match status" value="1"/>
</dbReference>
<dbReference type="InterPro" id="IPR001841">
    <property type="entry name" value="Znf_RING"/>
</dbReference>
<dbReference type="SUPFAM" id="SSF57850">
    <property type="entry name" value="RING/U-box"/>
    <property type="match status" value="1"/>
</dbReference>
<dbReference type="Gene3D" id="3.30.40.10">
    <property type="entry name" value="Zinc/RING finger domain, C3HC4 (zinc finger)"/>
    <property type="match status" value="1"/>
</dbReference>
<dbReference type="Proteomes" id="UP001642540">
    <property type="component" value="Unassembled WGS sequence"/>
</dbReference>
<dbReference type="EMBL" id="CAXLJM020000038">
    <property type="protein sequence ID" value="CAL8106563.1"/>
    <property type="molecule type" value="Genomic_DNA"/>
</dbReference>
<keyword evidence="3" id="KW-0862">Zinc</keyword>
<name>A0ABP1QMM8_9HEXA</name>
<keyword evidence="8" id="KW-1185">Reference proteome</keyword>
<keyword evidence="1" id="KW-0479">Metal-binding</keyword>
<feature type="compositionally biased region" description="Polar residues" evidence="5">
    <location>
        <begin position="519"/>
        <end position="550"/>
    </location>
</feature>
<sequence length="782" mass="83275">MSEEESAGDIGGGQNESLLDAVSRYIGNYNENNSTGGNVAGYDDDDGHNREDFSSLLGLGEGGLTISFRDVLVGMVLPQTSVSSTTTSSNVSSSHASDEEPFYSSFPSYPSELLDGGNSGSGESQSTRCSNLEEYKCPICLDTFINTVRVDCSYGHKFCNFCIQCWIQIGSHLVTECPVCRDPIFGKRLDLKTDAEIRSIVEQLTEAEKSERLLAIKERLQNEFPNVNFHEYPGVEFNPSGSNARAESTHQDLRSTLFNLGRSVSVPTAGVAHGFAGRCPFSSYPMISGRNDSFSHATPWSISSSTSLSNGDAQGNSRTYNDDPYQLLSSQTSASNTGIWNSEVTPASDETFPRSGSASAPWFPAPGLASNTPNGLHQPSYATATRSISEHNCNHNAFSSSSHGYFTNRSSTAPNVPLHNQHLNPVNHGVTSSVETSAFNSMTYGLRPSQSFPCYLPSSSVAPSASTIMNTNSACGYQHHACYLPSCSNYRSTMSTHQLPPGDIGHSVHMIPPSIQNSYAHGQQQIPRNGSGDASQVPQSPNSSFWDTSASTVVLNNGVGTGGSGATPRLTPRMPGRHCMSFQLPRPVVTSSSPPPPQNSCRLSSPPDLTTGNGGNLQGVRGVGNDSSSPPNEERNGRPTNSQVGFRPTGSGSCHHHHYHYIQNLEASTSTSPPSSSRPLPTSASASAPNGYGAPPPSNASGRGTLRVSQYPSPAESAHFSGGFSLFSGGYIGFQINHIPTSVDDRVRPVPGRITHPLVSLVPLNSDGSSTRISLTFEVHRA</sequence>
<feature type="domain" description="RING-type" evidence="6">
    <location>
        <begin position="137"/>
        <end position="181"/>
    </location>
</feature>
<feature type="compositionally biased region" description="Polar residues" evidence="5">
    <location>
        <begin position="699"/>
        <end position="712"/>
    </location>
</feature>
<evidence type="ECO:0000313" key="7">
    <source>
        <dbReference type="EMBL" id="CAL8106563.1"/>
    </source>
</evidence>
<protein>
    <recommendedName>
        <fullName evidence="6">RING-type domain-containing protein</fullName>
    </recommendedName>
</protein>
<dbReference type="Pfam" id="PF00097">
    <property type="entry name" value="zf-C3HC4"/>
    <property type="match status" value="1"/>
</dbReference>